<dbReference type="CDD" id="cd00562">
    <property type="entry name" value="NifX_NifB"/>
    <property type="match status" value="1"/>
</dbReference>
<dbReference type="PANTHER" id="PTHR33937:SF5">
    <property type="entry name" value="IRON-MOLYBDENUM COFACTOR-BINDING PROTEIN"/>
    <property type="match status" value="1"/>
</dbReference>
<dbReference type="Pfam" id="PF02579">
    <property type="entry name" value="Nitro_FeMo-Co"/>
    <property type="match status" value="1"/>
</dbReference>
<feature type="domain" description="Dinitrogenase iron-molybdenum cofactor biosynthesis" evidence="1">
    <location>
        <begin position="18"/>
        <end position="107"/>
    </location>
</feature>
<dbReference type="PANTHER" id="PTHR33937">
    <property type="entry name" value="IRON-MOLYBDENUM PROTEIN-RELATED-RELATED"/>
    <property type="match status" value="1"/>
</dbReference>
<dbReference type="Gene3D" id="3.30.420.130">
    <property type="entry name" value="Dinitrogenase iron-molybdenum cofactor biosynthesis domain"/>
    <property type="match status" value="1"/>
</dbReference>
<dbReference type="EMBL" id="BARU01006594">
    <property type="protein sequence ID" value="GAH34123.1"/>
    <property type="molecule type" value="Genomic_DNA"/>
</dbReference>
<comment type="caution">
    <text evidence="2">The sequence shown here is derived from an EMBL/GenBank/DDBJ whole genome shotgun (WGS) entry which is preliminary data.</text>
</comment>
<dbReference type="InterPro" id="IPR003731">
    <property type="entry name" value="Di-Nase_FeMo-co_biosynth"/>
</dbReference>
<dbReference type="SUPFAM" id="SSF53146">
    <property type="entry name" value="Nitrogenase accessory factor-like"/>
    <property type="match status" value="1"/>
</dbReference>
<dbReference type="InterPro" id="IPR051840">
    <property type="entry name" value="NifX/NifY_domain"/>
</dbReference>
<reference evidence="2" key="1">
    <citation type="journal article" date="2014" name="Front. Microbiol.">
        <title>High frequency of phylogenetically diverse reductive dehalogenase-homologous genes in deep subseafloor sedimentary metagenomes.</title>
        <authorList>
            <person name="Kawai M."/>
            <person name="Futagami T."/>
            <person name="Toyoda A."/>
            <person name="Takaki Y."/>
            <person name="Nishi S."/>
            <person name="Hori S."/>
            <person name="Arai W."/>
            <person name="Tsubouchi T."/>
            <person name="Morono Y."/>
            <person name="Uchiyama I."/>
            <person name="Ito T."/>
            <person name="Fujiyama A."/>
            <person name="Inagaki F."/>
            <person name="Takami H."/>
        </authorList>
    </citation>
    <scope>NUCLEOTIDE SEQUENCE</scope>
    <source>
        <strain evidence="2">Expedition CK06-06</strain>
    </source>
</reference>
<protein>
    <recommendedName>
        <fullName evidence="1">Dinitrogenase iron-molybdenum cofactor biosynthesis domain-containing protein</fullName>
    </recommendedName>
</protein>
<sequence>MELLIAFGIDDGKSLNKNHFGMAKYFHVYRFSDDKEEFVEKRENVKFEGDESMIHGDPRKAKATSSTLQGIDVVVGRRFGPNLLRLLKKFVCIVARRETIDDAIQLVHDNMDKVIQEKEKGENRKHLILS</sequence>
<gene>
    <name evidence="2" type="ORF">S03H2_12977</name>
</gene>
<evidence type="ECO:0000313" key="2">
    <source>
        <dbReference type="EMBL" id="GAH34123.1"/>
    </source>
</evidence>
<dbReference type="InterPro" id="IPR036105">
    <property type="entry name" value="DiNase_FeMo-co_biosyn_sf"/>
</dbReference>
<organism evidence="2">
    <name type="scientific">marine sediment metagenome</name>
    <dbReference type="NCBI Taxonomy" id="412755"/>
    <lineage>
        <taxon>unclassified sequences</taxon>
        <taxon>metagenomes</taxon>
        <taxon>ecological metagenomes</taxon>
    </lineage>
</organism>
<name>X1GMA0_9ZZZZ</name>
<proteinExistence type="predicted"/>
<evidence type="ECO:0000259" key="1">
    <source>
        <dbReference type="Pfam" id="PF02579"/>
    </source>
</evidence>
<dbReference type="AlphaFoldDB" id="X1GMA0"/>
<accession>X1GMA0</accession>